<dbReference type="InterPro" id="IPR000120">
    <property type="entry name" value="Amidase"/>
</dbReference>
<dbReference type="PANTHER" id="PTHR11895:SF151">
    <property type="entry name" value="GLUTAMYL-TRNA(GLN) AMIDOTRANSFERASE SUBUNIT A"/>
    <property type="match status" value="1"/>
</dbReference>
<comment type="function">
    <text evidence="6 8">Allows the formation of correctly charged Gln-tRNA(Gln) through the transamidation of misacylated Glu-tRNA(Gln) in organisms which lack glutaminyl-tRNA synthetase. The reaction takes place in the presence of glutamine and ATP through an activated gamma-phospho-Glu-tRNA(Gln).</text>
</comment>
<evidence type="ECO:0000256" key="2">
    <source>
        <dbReference type="ARBA" id="ARBA00022598"/>
    </source>
</evidence>
<protein>
    <recommendedName>
        <fullName evidence="8">Glutamyl-tRNA(Gln) amidotransferase subunit A</fullName>
        <shortName evidence="8">Glu-ADT subunit A</shortName>
        <ecNumber evidence="8">6.3.5.7</ecNumber>
    </recommendedName>
</protein>
<comment type="subunit">
    <text evidence="8">Heterotrimer of A, B and C subunits.</text>
</comment>
<reference evidence="11" key="1">
    <citation type="journal article" date="2019" name="Int. J. Syst. Evol. Microbiol.">
        <title>The Global Catalogue of Microorganisms (GCM) 10K type strain sequencing project: providing services to taxonomists for standard genome sequencing and annotation.</title>
        <authorList>
            <consortium name="The Broad Institute Genomics Platform"/>
            <consortium name="The Broad Institute Genome Sequencing Center for Infectious Disease"/>
            <person name="Wu L."/>
            <person name="Ma J."/>
        </authorList>
    </citation>
    <scope>NUCLEOTIDE SEQUENCE [LARGE SCALE GENOMIC DNA]</scope>
    <source>
        <strain evidence="11">JCM 18063</strain>
    </source>
</reference>
<evidence type="ECO:0000259" key="9">
    <source>
        <dbReference type="Pfam" id="PF01425"/>
    </source>
</evidence>
<feature type="active site" description="Acyl-ester intermediate" evidence="8">
    <location>
        <position position="179"/>
    </location>
</feature>
<gene>
    <name evidence="8 10" type="primary">gatA</name>
    <name evidence="10" type="ORF">GCM10023216_30430</name>
</gene>
<accession>A0ABP8YRN6</accession>
<dbReference type="HAMAP" id="MF_00120">
    <property type="entry name" value="GatA"/>
    <property type="match status" value="1"/>
</dbReference>
<evidence type="ECO:0000256" key="4">
    <source>
        <dbReference type="ARBA" id="ARBA00022840"/>
    </source>
</evidence>
<keyword evidence="5 8" id="KW-0648">Protein biosynthesis</keyword>
<feature type="domain" description="Amidase" evidence="9">
    <location>
        <begin position="25"/>
        <end position="479"/>
    </location>
</feature>
<dbReference type="InterPro" id="IPR004412">
    <property type="entry name" value="GatA"/>
</dbReference>
<organism evidence="10 11">
    <name type="scientific">Isoptericola chiayiensis</name>
    <dbReference type="NCBI Taxonomy" id="579446"/>
    <lineage>
        <taxon>Bacteria</taxon>
        <taxon>Bacillati</taxon>
        <taxon>Actinomycetota</taxon>
        <taxon>Actinomycetes</taxon>
        <taxon>Micrococcales</taxon>
        <taxon>Promicromonosporaceae</taxon>
        <taxon>Isoptericola</taxon>
    </lineage>
</organism>
<evidence type="ECO:0000313" key="11">
    <source>
        <dbReference type="Proteomes" id="UP001500956"/>
    </source>
</evidence>
<name>A0ABP8YRN6_9MICO</name>
<dbReference type="RefSeq" id="WP_172152962.1">
    <property type="nucleotide sequence ID" value="NZ_BAABID010000017.1"/>
</dbReference>
<keyword evidence="2 8" id="KW-0436">Ligase</keyword>
<dbReference type="InterPro" id="IPR036928">
    <property type="entry name" value="AS_sf"/>
</dbReference>
<evidence type="ECO:0000256" key="6">
    <source>
        <dbReference type="ARBA" id="ARBA00025295"/>
    </source>
</evidence>
<dbReference type="PANTHER" id="PTHR11895">
    <property type="entry name" value="TRANSAMIDASE"/>
    <property type="match status" value="1"/>
</dbReference>
<dbReference type="InterPro" id="IPR020556">
    <property type="entry name" value="Amidase_CS"/>
</dbReference>
<evidence type="ECO:0000256" key="5">
    <source>
        <dbReference type="ARBA" id="ARBA00022917"/>
    </source>
</evidence>
<dbReference type="Proteomes" id="UP001500956">
    <property type="component" value="Unassembled WGS sequence"/>
</dbReference>
<feature type="active site" description="Charge relay system" evidence="8">
    <location>
        <position position="155"/>
    </location>
</feature>
<evidence type="ECO:0000256" key="8">
    <source>
        <dbReference type="HAMAP-Rule" id="MF_00120"/>
    </source>
</evidence>
<dbReference type="Gene3D" id="3.90.1300.10">
    <property type="entry name" value="Amidase signature (AS) domain"/>
    <property type="match status" value="1"/>
</dbReference>
<comment type="caution">
    <text evidence="10">The sequence shown here is derived from an EMBL/GenBank/DDBJ whole genome shotgun (WGS) entry which is preliminary data.</text>
</comment>
<evidence type="ECO:0000256" key="1">
    <source>
        <dbReference type="ARBA" id="ARBA00008069"/>
    </source>
</evidence>
<proteinExistence type="inferred from homology"/>
<comment type="similarity">
    <text evidence="1 8">Belongs to the amidase family. GatA subfamily.</text>
</comment>
<dbReference type="EMBL" id="BAABID010000017">
    <property type="protein sequence ID" value="GAA4735431.1"/>
    <property type="molecule type" value="Genomic_DNA"/>
</dbReference>
<dbReference type="SUPFAM" id="SSF75304">
    <property type="entry name" value="Amidase signature (AS) enzymes"/>
    <property type="match status" value="1"/>
</dbReference>
<keyword evidence="4 8" id="KW-0067">ATP-binding</keyword>
<comment type="catalytic activity">
    <reaction evidence="7 8">
        <text>L-glutamyl-tRNA(Gln) + L-glutamine + ATP + H2O = L-glutaminyl-tRNA(Gln) + L-glutamate + ADP + phosphate + H(+)</text>
        <dbReference type="Rhea" id="RHEA:17521"/>
        <dbReference type="Rhea" id="RHEA-COMP:9681"/>
        <dbReference type="Rhea" id="RHEA-COMP:9684"/>
        <dbReference type="ChEBI" id="CHEBI:15377"/>
        <dbReference type="ChEBI" id="CHEBI:15378"/>
        <dbReference type="ChEBI" id="CHEBI:29985"/>
        <dbReference type="ChEBI" id="CHEBI:30616"/>
        <dbReference type="ChEBI" id="CHEBI:43474"/>
        <dbReference type="ChEBI" id="CHEBI:58359"/>
        <dbReference type="ChEBI" id="CHEBI:78520"/>
        <dbReference type="ChEBI" id="CHEBI:78521"/>
        <dbReference type="ChEBI" id="CHEBI:456216"/>
        <dbReference type="EC" id="6.3.5.7"/>
    </reaction>
</comment>
<dbReference type="Pfam" id="PF01425">
    <property type="entry name" value="Amidase"/>
    <property type="match status" value="1"/>
</dbReference>
<keyword evidence="11" id="KW-1185">Reference proteome</keyword>
<keyword evidence="3 8" id="KW-0547">Nucleotide-binding</keyword>
<dbReference type="PROSITE" id="PS00571">
    <property type="entry name" value="AMIDASES"/>
    <property type="match status" value="1"/>
</dbReference>
<feature type="active site" description="Charge relay system" evidence="8">
    <location>
        <position position="80"/>
    </location>
</feature>
<dbReference type="EC" id="6.3.5.7" evidence="8"/>
<evidence type="ECO:0000313" key="10">
    <source>
        <dbReference type="EMBL" id="GAA4735431.1"/>
    </source>
</evidence>
<evidence type="ECO:0000256" key="7">
    <source>
        <dbReference type="ARBA" id="ARBA00047407"/>
    </source>
</evidence>
<evidence type="ECO:0000256" key="3">
    <source>
        <dbReference type="ARBA" id="ARBA00022741"/>
    </source>
</evidence>
<sequence length="506" mass="52870">MTDLTRLSAAVLAEKLRAREITSVDLTQAFLDRIVSVDGAIHAFLHVDADAALATARDVDARREAGEDLHPLAGVPIAVKDVVVTKGQPSTAGSKILEGWIPPYDATLVEKIRAAGMPILGKTNMDEFAMGSSTEHSAYGNTHNPWDLERIPGGSGGGSAAALASFEAPLAIGTDTGGSIRQPGAVTGTVGVKPTYGSVSRYGLIALASSLDQAGPVTRTVLDSALLHELIGGHDPRDSTSIDEPLPDLVEAARQGAAGDLSGVRVGVVTELQGEGYQEGVQARFDESLDILRAAGAEVVEVSCPHFEYALAAYYLILPAEASSNLAKFDGMRFGLRVEPEEGPVTAERVMAATRGAGFGDEVKRRIILGTYALSAGYYDAYYGSAQKVRTLIQQDFDAAFGQVDVLVSPTAPTTAFRLGEKLDDPLAMYLNDVATIPANLAGIPGISVPNGLTAPPEGGAELPTGFQILAPAKADDRLYRVGAALEAALEKSWGGPLLDRAPELG</sequence>
<dbReference type="NCBIfam" id="TIGR00132">
    <property type="entry name" value="gatA"/>
    <property type="match status" value="1"/>
</dbReference>
<dbReference type="InterPro" id="IPR023631">
    <property type="entry name" value="Amidase_dom"/>
</dbReference>